<comment type="similarity">
    <text evidence="1">Belongs to the thioesterase family.</text>
</comment>
<dbReference type="PANTHER" id="PTHR11487">
    <property type="entry name" value="THIOESTERASE"/>
    <property type="match status" value="1"/>
</dbReference>
<dbReference type="InterPro" id="IPR012223">
    <property type="entry name" value="TEII"/>
</dbReference>
<dbReference type="GO" id="GO:0008610">
    <property type="term" value="P:lipid biosynthetic process"/>
    <property type="evidence" value="ECO:0007669"/>
    <property type="project" value="TreeGrafter"/>
</dbReference>
<dbReference type="InterPro" id="IPR001031">
    <property type="entry name" value="Thioesterase"/>
</dbReference>
<dbReference type="Proteomes" id="UP000217895">
    <property type="component" value="Plasmid Plasmid2 dna"/>
</dbReference>
<keyword evidence="3" id="KW-0614">Plasmid</keyword>
<dbReference type="Gene3D" id="3.40.50.1820">
    <property type="entry name" value="alpha/beta hydrolase"/>
    <property type="match status" value="1"/>
</dbReference>
<evidence type="ECO:0000256" key="1">
    <source>
        <dbReference type="ARBA" id="ARBA00007169"/>
    </source>
</evidence>
<geneLocation type="plasmid" evidence="3">
    <name>plasmid2</name>
</geneLocation>
<reference evidence="3 4" key="1">
    <citation type="submission" date="2017-06" db="EMBL/GenBank/DDBJ databases">
        <title>Genome sequencing of cyanobaciteial culture collection at National Institute for Environmental Studies (NIES).</title>
        <authorList>
            <person name="Hirose Y."/>
            <person name="Shimura Y."/>
            <person name="Fujisawa T."/>
            <person name="Nakamura Y."/>
            <person name="Kawachi M."/>
        </authorList>
    </citation>
    <scope>NUCLEOTIDE SEQUENCE [LARGE SCALE GENOMIC DNA]</scope>
    <source>
        <strain evidence="3 4">NIES-2135</strain>
        <plasmid evidence="4">Plasmid Plasmid2 dna</plasmid>
    </source>
</reference>
<accession>A0A1Z4JSL1</accession>
<dbReference type="SUPFAM" id="SSF53474">
    <property type="entry name" value="alpha/beta-Hydrolases"/>
    <property type="match status" value="1"/>
</dbReference>
<proteinExistence type="inferred from homology"/>
<name>A0A1Z4JSL1_LEPBY</name>
<gene>
    <name evidence="3" type="ORF">NIES2135_65890</name>
</gene>
<evidence type="ECO:0000313" key="4">
    <source>
        <dbReference type="Proteomes" id="UP000217895"/>
    </source>
</evidence>
<dbReference type="InterPro" id="IPR029058">
    <property type="entry name" value="AB_hydrolase_fold"/>
</dbReference>
<sequence length="251" mass="28002">MHSNWIIRSKPNPQARLRLFCFPYAGGSASIFRSWSDQLPQNIEVCAVELPGRGTLMRLAPYTQLKPLVEAIAQSLLPNLNQPFALFGHSMGALISFELARFLRQAYGLTPRHLFVSGRAAPYIPDRDPPIYTLPDAAFIQELRRLNGTPEAVLQNQELMQLLTPILRADFAAIDTYRYQPEPALGCPITALGGLQDLEVSRDDLEAWQTQTIAPFQIQLFLGNHFFLHSAQSLLLKAIAQQLQAVEPAIG</sequence>
<dbReference type="AlphaFoldDB" id="A0A1Z4JSL1"/>
<keyword evidence="4" id="KW-1185">Reference proteome</keyword>
<dbReference type="EMBL" id="AP018205">
    <property type="protein sequence ID" value="BAY59712.1"/>
    <property type="molecule type" value="Genomic_DNA"/>
</dbReference>
<feature type="domain" description="Thioesterase" evidence="2">
    <location>
        <begin position="18"/>
        <end position="239"/>
    </location>
</feature>
<dbReference type="PANTHER" id="PTHR11487:SF0">
    <property type="entry name" value="S-ACYL FATTY ACID SYNTHASE THIOESTERASE, MEDIUM CHAIN"/>
    <property type="match status" value="1"/>
</dbReference>
<organism evidence="3 4">
    <name type="scientific">Leptolyngbya boryana NIES-2135</name>
    <dbReference type="NCBI Taxonomy" id="1973484"/>
    <lineage>
        <taxon>Bacteria</taxon>
        <taxon>Bacillati</taxon>
        <taxon>Cyanobacteriota</taxon>
        <taxon>Cyanophyceae</taxon>
        <taxon>Leptolyngbyales</taxon>
        <taxon>Leptolyngbyaceae</taxon>
        <taxon>Leptolyngbya group</taxon>
        <taxon>Leptolyngbya</taxon>
    </lineage>
</organism>
<protein>
    <submittedName>
        <fullName evidence="3">Putative thioesterase</fullName>
    </submittedName>
</protein>
<dbReference type="Pfam" id="PF00975">
    <property type="entry name" value="Thioesterase"/>
    <property type="match status" value="1"/>
</dbReference>
<evidence type="ECO:0000313" key="3">
    <source>
        <dbReference type="EMBL" id="BAY59712.1"/>
    </source>
</evidence>
<evidence type="ECO:0000259" key="2">
    <source>
        <dbReference type="Pfam" id="PF00975"/>
    </source>
</evidence>